<name>A0A7S0CBI4_9STRA</name>
<dbReference type="AlphaFoldDB" id="A0A7S0CBI4"/>
<feature type="compositionally biased region" description="Polar residues" evidence="1">
    <location>
        <begin position="18"/>
        <end position="33"/>
    </location>
</feature>
<feature type="region of interest" description="Disordered" evidence="1">
    <location>
        <begin position="12"/>
        <end position="33"/>
    </location>
</feature>
<dbReference type="InterPro" id="IPR029063">
    <property type="entry name" value="SAM-dependent_MTases_sf"/>
</dbReference>
<organism evidence="2">
    <name type="scientific">Proboscia inermis</name>
    <dbReference type="NCBI Taxonomy" id="420281"/>
    <lineage>
        <taxon>Eukaryota</taxon>
        <taxon>Sar</taxon>
        <taxon>Stramenopiles</taxon>
        <taxon>Ochrophyta</taxon>
        <taxon>Bacillariophyta</taxon>
        <taxon>Coscinodiscophyceae</taxon>
        <taxon>Rhizosoleniophycidae</taxon>
        <taxon>Rhizosoleniales</taxon>
        <taxon>Rhizosoleniaceae</taxon>
        <taxon>Proboscia</taxon>
    </lineage>
</organism>
<sequence length="128" mass="14110">MDVSEQHLQILPHKQQHGNDNAIDTRTATSSKPGSITPVFETFNIVLASETTYTIQSCNQTALLLRRHLKPQAGVAYVATKRYYFGVGGGSDAFREAATKLQLRVDVAGVYDDGKSNIRELLKVTRVC</sequence>
<evidence type="ECO:0000256" key="1">
    <source>
        <dbReference type="SAM" id="MobiDB-lite"/>
    </source>
</evidence>
<reference evidence="2" key="1">
    <citation type="submission" date="2021-01" db="EMBL/GenBank/DDBJ databases">
        <authorList>
            <person name="Corre E."/>
            <person name="Pelletier E."/>
            <person name="Niang G."/>
            <person name="Scheremetjew M."/>
            <person name="Finn R."/>
            <person name="Kale V."/>
            <person name="Holt S."/>
            <person name="Cochrane G."/>
            <person name="Meng A."/>
            <person name="Brown T."/>
            <person name="Cohen L."/>
        </authorList>
    </citation>
    <scope>NUCLEOTIDE SEQUENCE</scope>
    <source>
        <strain evidence="2">CCAP1064/1</strain>
    </source>
</reference>
<proteinExistence type="predicted"/>
<dbReference type="Gene3D" id="3.40.50.150">
    <property type="entry name" value="Vaccinia Virus protein VP39"/>
    <property type="match status" value="1"/>
</dbReference>
<dbReference type="EMBL" id="HBEL01030043">
    <property type="protein sequence ID" value="CAD8417850.1"/>
    <property type="molecule type" value="Transcribed_RNA"/>
</dbReference>
<accession>A0A7S0CBI4</accession>
<gene>
    <name evidence="2" type="ORF">PINE0816_LOCUS13985</name>
</gene>
<evidence type="ECO:0000313" key="2">
    <source>
        <dbReference type="EMBL" id="CAD8417850.1"/>
    </source>
</evidence>
<protein>
    <submittedName>
        <fullName evidence="2">Uncharacterized protein</fullName>
    </submittedName>
</protein>